<reference evidence="2" key="1">
    <citation type="submission" date="2016-10" db="EMBL/GenBank/DDBJ databases">
        <authorList>
            <person name="Varghese N."/>
            <person name="Submissions S."/>
        </authorList>
    </citation>
    <scope>NUCLEOTIDE SEQUENCE [LARGE SCALE GENOMIC DNA]</scope>
    <source>
        <strain evidence="2">DSM 22361</strain>
    </source>
</reference>
<gene>
    <name evidence="1" type="ORF">SAMN05421877_106185</name>
</gene>
<sequence>MRSLILALFIGLVGFTSCSKDEENEVPEGGVEVENTTWQGSGIVGGAENVKVTLQFMSDGVLKGRYEPNPWSGTYSFNKKTQKGVAIEVDGDFKLEMPFEIKDGLLHISIDPGRPMTLKKIK</sequence>
<dbReference type="AlphaFoldDB" id="A0A1H5YZG0"/>
<keyword evidence="2" id="KW-1185">Reference proteome</keyword>
<evidence type="ECO:0000313" key="2">
    <source>
        <dbReference type="Proteomes" id="UP000236731"/>
    </source>
</evidence>
<name>A0A1H5YZG0_9SPHI</name>
<dbReference type="PROSITE" id="PS51257">
    <property type="entry name" value="PROKAR_LIPOPROTEIN"/>
    <property type="match status" value="1"/>
</dbReference>
<dbReference type="OrthoDB" id="711481at2"/>
<evidence type="ECO:0000313" key="1">
    <source>
        <dbReference type="EMBL" id="SEG29282.1"/>
    </source>
</evidence>
<evidence type="ECO:0008006" key="3">
    <source>
        <dbReference type="Google" id="ProtNLM"/>
    </source>
</evidence>
<proteinExistence type="predicted"/>
<protein>
    <recommendedName>
        <fullName evidence="3">Lipocalin-like domain-containing protein</fullName>
    </recommendedName>
</protein>
<dbReference type="RefSeq" id="WP_103906352.1">
    <property type="nucleotide sequence ID" value="NZ_CP049246.1"/>
</dbReference>
<dbReference type="EMBL" id="FNUT01000006">
    <property type="protein sequence ID" value="SEG29282.1"/>
    <property type="molecule type" value="Genomic_DNA"/>
</dbReference>
<accession>A0A1H5YZG0</accession>
<dbReference type="Proteomes" id="UP000236731">
    <property type="component" value="Unassembled WGS sequence"/>
</dbReference>
<organism evidence="1 2">
    <name type="scientific">Sphingobacterium lactis</name>
    <dbReference type="NCBI Taxonomy" id="797291"/>
    <lineage>
        <taxon>Bacteria</taxon>
        <taxon>Pseudomonadati</taxon>
        <taxon>Bacteroidota</taxon>
        <taxon>Sphingobacteriia</taxon>
        <taxon>Sphingobacteriales</taxon>
        <taxon>Sphingobacteriaceae</taxon>
        <taxon>Sphingobacterium</taxon>
    </lineage>
</organism>